<gene>
    <name evidence="4" type="ORF">XSP_001642</name>
    <name evidence="3" type="ORF">XSP_001656</name>
</gene>
<feature type="domain" description="Abortive infection protein-like C-terminal" evidence="1">
    <location>
        <begin position="362"/>
        <end position="442"/>
    </location>
</feature>
<name>A0A8E4EMV3_XANCJ</name>
<dbReference type="EMBL" id="LR824643">
    <property type="protein sequence ID" value="CAD0323287.1"/>
    <property type="molecule type" value="Genomic_DNA"/>
</dbReference>
<dbReference type="EMBL" id="LR861807">
    <property type="protein sequence ID" value="CAD1790604.1"/>
    <property type="molecule type" value="Genomic_DNA"/>
</dbReference>
<organism evidence="3">
    <name type="scientific">Xanthomonas campestris pv. juglandis</name>
    <name type="common">Xanthomonas arboricola pv. juglandis</name>
    <dbReference type="NCBI Taxonomy" id="195709"/>
    <lineage>
        <taxon>Bacteria</taxon>
        <taxon>Pseudomonadati</taxon>
        <taxon>Pseudomonadota</taxon>
        <taxon>Gammaproteobacteria</taxon>
        <taxon>Lysobacterales</taxon>
        <taxon>Lysobacteraceae</taxon>
        <taxon>Xanthomonas</taxon>
    </lineage>
</organism>
<proteinExistence type="predicted"/>
<dbReference type="Proteomes" id="UP000514411">
    <property type="component" value="Chromosome"/>
</dbReference>
<dbReference type="AlphaFoldDB" id="A0A8E4EMV3"/>
<dbReference type="Pfam" id="PF18860">
    <property type="entry name" value="AbiJ_NTD3"/>
    <property type="match status" value="1"/>
</dbReference>
<evidence type="ECO:0000259" key="1">
    <source>
        <dbReference type="Pfam" id="PF14355"/>
    </source>
</evidence>
<dbReference type="InterPro" id="IPR041427">
    <property type="entry name" value="AbiJ-NTD3"/>
</dbReference>
<sequence>MAPAQILDRHAAFGFAQEADDLLFGKTLLHVQSPWGRELDSKLRCYSKLGGRRVLLTQDGQAEAASLLRTSTAKVAYDYYDNLNGGTNFYKLILEVPAGAFAGIRKKQETLQRAITEAVQASIPPDGQDYYQVHLTPVLEPGFNWREEPSEGLSRTIRRNIFDGLRMEQVNVFGKLEDPEFLSRIFELRRLPSTDSRFKDAAGDIYQHRINNDDWDQYWIFDDDRFALLDGPADTFLRFLCEIVHPVVRPDRAETKAIVQHFNDQLRRAGWELVEEERIAGRPRYVPQQVSHGGREAIEQARAVADFLEAGAMARQIDRMQNAIIADPEVAIGAAKDFVETCCKTILERLGVSLGKSSDINDLTKRVAKELELVPEGVSDRAKGADNIKLILRNLTAMTNHLAELRGRYGTGHGPSGHHRGLQPRHARLAVNAALAYVWFVVDTYQARSSLKSGAGSKQD</sequence>
<dbReference type="Pfam" id="PF14355">
    <property type="entry name" value="Abi_C"/>
    <property type="match status" value="1"/>
</dbReference>
<reference evidence="3 5" key="1">
    <citation type="submission" date="2020-07" db="EMBL/GenBank/DDBJ databases">
        <authorList>
            <person name="Teixeira M."/>
        </authorList>
    </citation>
    <scope>NUCLEOTIDE SEQUENCE</scope>
    <source>
        <strain evidence="4">3</strain>
        <strain evidence="3">Xanthomonas arboricola pv. juglandis CPBF 427</strain>
    </source>
</reference>
<dbReference type="InterPro" id="IPR026001">
    <property type="entry name" value="Abi-like_C"/>
</dbReference>
<protein>
    <submittedName>
        <fullName evidence="3">Abortive infection family protein</fullName>
    </submittedName>
</protein>
<evidence type="ECO:0000313" key="5">
    <source>
        <dbReference type="Proteomes" id="UP000514411"/>
    </source>
</evidence>
<accession>A0A8E4EMV3</accession>
<evidence type="ECO:0000313" key="3">
    <source>
        <dbReference type="EMBL" id="CAD0323287.1"/>
    </source>
</evidence>
<evidence type="ECO:0000259" key="2">
    <source>
        <dbReference type="Pfam" id="PF18860"/>
    </source>
</evidence>
<evidence type="ECO:0000313" key="4">
    <source>
        <dbReference type="EMBL" id="CAD1790604.1"/>
    </source>
</evidence>
<feature type="domain" description="AbiJ-NTD3" evidence="2">
    <location>
        <begin position="153"/>
        <end position="313"/>
    </location>
</feature>